<keyword evidence="1" id="KW-0472">Membrane</keyword>
<protein>
    <recommendedName>
        <fullName evidence="2">EamA domain-containing protein</fullName>
    </recommendedName>
</protein>
<dbReference type="OrthoDB" id="214554at2157"/>
<dbReference type="EMBL" id="CP003531">
    <property type="protein sequence ID" value="AFK51270.1"/>
    <property type="molecule type" value="Genomic_DNA"/>
</dbReference>
<dbReference type="AlphaFoldDB" id="I3TET2"/>
<keyword evidence="1" id="KW-1133">Transmembrane helix</keyword>
<dbReference type="STRING" id="1184251.TCELL_0846"/>
<dbReference type="KEGG" id="thg:TCELL_0846"/>
<evidence type="ECO:0000313" key="3">
    <source>
        <dbReference type="EMBL" id="AFK51270.1"/>
    </source>
</evidence>
<dbReference type="eggNOG" id="arCOG00271">
    <property type="taxonomic scope" value="Archaea"/>
</dbReference>
<dbReference type="GeneID" id="13013163"/>
<feature type="transmembrane region" description="Helical" evidence="1">
    <location>
        <begin position="70"/>
        <end position="87"/>
    </location>
</feature>
<keyword evidence="1" id="KW-0812">Transmembrane</keyword>
<feature type="transmembrane region" description="Helical" evidence="1">
    <location>
        <begin position="129"/>
        <end position="147"/>
    </location>
</feature>
<dbReference type="GO" id="GO:0016020">
    <property type="term" value="C:membrane"/>
    <property type="evidence" value="ECO:0007669"/>
    <property type="project" value="InterPro"/>
</dbReference>
<evidence type="ECO:0000256" key="1">
    <source>
        <dbReference type="SAM" id="Phobius"/>
    </source>
</evidence>
<dbReference type="SUPFAM" id="SSF103481">
    <property type="entry name" value="Multidrug resistance efflux transporter EmrE"/>
    <property type="match status" value="2"/>
</dbReference>
<feature type="transmembrane region" description="Helical" evidence="1">
    <location>
        <begin position="38"/>
        <end position="58"/>
    </location>
</feature>
<reference evidence="3 4" key="1">
    <citation type="journal article" date="2012" name="J. Bacteriol.">
        <title>Complete genome sequence of the hyperthermophilic cellulolytic Crenarchaeon 'Thermogladius cellulolyticus' 1633.</title>
        <authorList>
            <person name="Mardanov A.V."/>
            <person name="Kochetkova T.V."/>
            <person name="Beletsky A.V."/>
            <person name="Bonch-Osmolovskaya E.A."/>
            <person name="Ravin N.V."/>
            <person name="Skryabin K.G."/>
        </authorList>
    </citation>
    <scope>NUCLEOTIDE SEQUENCE [LARGE SCALE GENOMIC DNA]</scope>
    <source>
        <strain evidence="4">DSM 22663 / VKM B-2946 / 1633</strain>
    </source>
</reference>
<dbReference type="HOGENOM" id="CLU_033863_0_2_2"/>
<evidence type="ECO:0000313" key="4">
    <source>
        <dbReference type="Proteomes" id="UP000005270"/>
    </source>
</evidence>
<accession>I3TET2</accession>
<dbReference type="Proteomes" id="UP000005270">
    <property type="component" value="Chromosome"/>
</dbReference>
<feature type="transmembrane region" description="Helical" evidence="1">
    <location>
        <begin position="159"/>
        <end position="182"/>
    </location>
</feature>
<dbReference type="InterPro" id="IPR037185">
    <property type="entry name" value="EmrE-like"/>
</dbReference>
<feature type="domain" description="EamA" evidence="2">
    <location>
        <begin position="97"/>
        <end position="232"/>
    </location>
</feature>
<gene>
    <name evidence="3" type="ordered locus">TCELL_0846</name>
</gene>
<organism evidence="3 4">
    <name type="scientific">Thermogladius calderae (strain DSM 22663 / VKM B-2946 / 1633)</name>
    <dbReference type="NCBI Taxonomy" id="1184251"/>
    <lineage>
        <taxon>Archaea</taxon>
        <taxon>Thermoproteota</taxon>
        <taxon>Thermoprotei</taxon>
        <taxon>Desulfurococcales</taxon>
        <taxon>Desulfurococcaceae</taxon>
        <taxon>Thermogladius</taxon>
    </lineage>
</organism>
<dbReference type="Pfam" id="PF00892">
    <property type="entry name" value="EamA"/>
    <property type="match status" value="1"/>
</dbReference>
<keyword evidence="4" id="KW-1185">Reference proteome</keyword>
<evidence type="ECO:0000259" key="2">
    <source>
        <dbReference type="Pfam" id="PF00892"/>
    </source>
</evidence>
<dbReference type="InterPro" id="IPR000620">
    <property type="entry name" value="EamA_dom"/>
</dbReference>
<dbReference type="RefSeq" id="WP_014737520.1">
    <property type="nucleotide sequence ID" value="NC_017954.1"/>
</dbReference>
<proteinExistence type="predicted"/>
<feature type="transmembrane region" description="Helical" evidence="1">
    <location>
        <begin position="12"/>
        <end position="32"/>
    </location>
</feature>
<feature type="transmembrane region" description="Helical" evidence="1">
    <location>
        <begin position="99"/>
        <end position="117"/>
    </location>
</feature>
<name>I3TET2_THEC1</name>
<feature type="transmembrane region" description="Helical" evidence="1">
    <location>
        <begin position="189"/>
        <end position="209"/>
    </location>
</feature>
<dbReference type="InParanoid" id="I3TET2"/>
<sequence>MLSRRKFVRPSGFRALVVSALSGVFLGLHFALWMESLFLVPVFESTLLVDTYPLLLLVMERLALGGQVRAREVAGLLSGGVFLYLFLGGPGLKLSEGDVYAMISSLFVASYFLLGRVARSRFGLGTVEYVIPTYATASLTALLYSLVRGSFQVPDTPHKILFALLLALVPMIGGHTLMNYLLGFFKSNIVTSIVFTEPIGASVLAYLVLGQVLEPYKVLLGLGVIASIVLVWV</sequence>